<comment type="subcellular location">
    <subcellularLocation>
        <location evidence="1">Golgi apparatus</location>
    </subcellularLocation>
</comment>
<dbReference type="Gramene" id="ONK70594">
    <property type="protein sequence ID" value="ONK70594"/>
    <property type="gene ID" value="A4U43_C05F35340"/>
</dbReference>
<feature type="region of interest" description="Disordered" evidence="5">
    <location>
        <begin position="1"/>
        <end position="35"/>
    </location>
</feature>
<evidence type="ECO:0000256" key="1">
    <source>
        <dbReference type="ARBA" id="ARBA00004555"/>
    </source>
</evidence>
<name>A0A5P1EXL9_ASPOF</name>
<evidence type="ECO:0000256" key="6">
    <source>
        <dbReference type="SAM" id="Phobius"/>
    </source>
</evidence>
<dbReference type="PANTHER" id="PTHR31682">
    <property type="entry name" value="UDP-ARABINOSE MUTASE"/>
    <property type="match status" value="1"/>
</dbReference>
<gene>
    <name evidence="7" type="ORF">A4U43_C05F35340</name>
</gene>
<feature type="transmembrane region" description="Helical" evidence="6">
    <location>
        <begin position="88"/>
        <end position="105"/>
    </location>
</feature>
<dbReference type="GO" id="GO:0071555">
    <property type="term" value="P:cell wall organization"/>
    <property type="evidence" value="ECO:0007669"/>
    <property type="project" value="UniProtKB-KW"/>
</dbReference>
<dbReference type="GO" id="GO:0071669">
    <property type="term" value="P:plant-type cell wall organization or biogenesis"/>
    <property type="evidence" value="ECO:0007669"/>
    <property type="project" value="TreeGrafter"/>
</dbReference>
<accession>A0A5P1EXL9</accession>
<keyword evidence="4" id="KW-0961">Cell wall biogenesis/degradation</keyword>
<evidence type="ECO:0000313" key="7">
    <source>
        <dbReference type="EMBL" id="ONK70594.1"/>
    </source>
</evidence>
<feature type="transmembrane region" description="Helical" evidence="6">
    <location>
        <begin position="117"/>
        <end position="139"/>
    </location>
</feature>
<keyword evidence="3" id="KW-0333">Golgi apparatus</keyword>
<dbReference type="AlphaFoldDB" id="A0A5P1EXL9"/>
<reference evidence="8" key="1">
    <citation type="journal article" date="2017" name="Nat. Commun.">
        <title>The asparagus genome sheds light on the origin and evolution of a young Y chromosome.</title>
        <authorList>
            <person name="Harkess A."/>
            <person name="Zhou J."/>
            <person name="Xu C."/>
            <person name="Bowers J.E."/>
            <person name="Van der Hulst R."/>
            <person name="Ayyampalayam S."/>
            <person name="Mercati F."/>
            <person name="Riccardi P."/>
            <person name="McKain M.R."/>
            <person name="Kakrana A."/>
            <person name="Tang H."/>
            <person name="Ray J."/>
            <person name="Groenendijk J."/>
            <person name="Arikit S."/>
            <person name="Mathioni S.M."/>
            <person name="Nakano M."/>
            <person name="Shan H."/>
            <person name="Telgmann-Rauber A."/>
            <person name="Kanno A."/>
            <person name="Yue Z."/>
            <person name="Chen H."/>
            <person name="Li W."/>
            <person name="Chen Y."/>
            <person name="Xu X."/>
            <person name="Zhang Y."/>
            <person name="Luo S."/>
            <person name="Chen H."/>
            <person name="Gao J."/>
            <person name="Mao Z."/>
            <person name="Pires J.C."/>
            <person name="Luo M."/>
            <person name="Kudrna D."/>
            <person name="Wing R.A."/>
            <person name="Meyers B.C."/>
            <person name="Yi K."/>
            <person name="Kong H."/>
            <person name="Lavrijsen P."/>
            <person name="Sunseri F."/>
            <person name="Falavigna A."/>
            <person name="Ye Y."/>
            <person name="Leebens-Mack J.H."/>
            <person name="Chen G."/>
        </authorList>
    </citation>
    <scope>NUCLEOTIDE SEQUENCE [LARGE SCALE GENOMIC DNA]</scope>
    <source>
        <strain evidence="8">cv. DH0086</strain>
    </source>
</reference>
<sequence>MADNKDFPSSSDVEEEEGEDCYLESDQDDDLDGDRPPRYVDVVMSISKGTLFSMCGMNLAFDRELIDPAMYFGLMGDGQPIGRYDDMLVGRCVKVATIIVVYAHWGFSRIKGCGWGWAGVIWLYSIVFYIPLDILKFMIHYSLSGKAWRSLIQLK</sequence>
<dbReference type="GO" id="GO:0005829">
    <property type="term" value="C:cytosol"/>
    <property type="evidence" value="ECO:0007669"/>
    <property type="project" value="TreeGrafter"/>
</dbReference>
<evidence type="ECO:0000256" key="2">
    <source>
        <dbReference type="ARBA" id="ARBA00008986"/>
    </source>
</evidence>
<keyword evidence="8" id="KW-1185">Reference proteome</keyword>
<dbReference type="GO" id="GO:0005794">
    <property type="term" value="C:Golgi apparatus"/>
    <property type="evidence" value="ECO:0007669"/>
    <property type="project" value="UniProtKB-SubCell"/>
</dbReference>
<feature type="compositionally biased region" description="Acidic residues" evidence="5">
    <location>
        <begin position="12"/>
        <end position="32"/>
    </location>
</feature>
<organism evidence="7 8">
    <name type="scientific">Asparagus officinalis</name>
    <name type="common">Garden asparagus</name>
    <dbReference type="NCBI Taxonomy" id="4686"/>
    <lineage>
        <taxon>Eukaryota</taxon>
        <taxon>Viridiplantae</taxon>
        <taxon>Streptophyta</taxon>
        <taxon>Embryophyta</taxon>
        <taxon>Tracheophyta</taxon>
        <taxon>Spermatophyta</taxon>
        <taxon>Magnoliopsida</taxon>
        <taxon>Liliopsida</taxon>
        <taxon>Asparagales</taxon>
        <taxon>Asparagaceae</taxon>
        <taxon>Asparagoideae</taxon>
        <taxon>Asparagus</taxon>
    </lineage>
</organism>
<evidence type="ECO:0000256" key="4">
    <source>
        <dbReference type="ARBA" id="ARBA00023316"/>
    </source>
</evidence>
<comment type="similarity">
    <text evidence="2">Belongs to the RGP family.</text>
</comment>
<dbReference type="Proteomes" id="UP000243459">
    <property type="component" value="Chromosome 5"/>
</dbReference>
<dbReference type="EMBL" id="CM007385">
    <property type="protein sequence ID" value="ONK70594.1"/>
    <property type="molecule type" value="Genomic_DNA"/>
</dbReference>
<evidence type="ECO:0000256" key="5">
    <source>
        <dbReference type="SAM" id="MobiDB-lite"/>
    </source>
</evidence>
<dbReference type="GO" id="GO:0033356">
    <property type="term" value="P:UDP-L-arabinose metabolic process"/>
    <property type="evidence" value="ECO:0007669"/>
    <property type="project" value="TreeGrafter"/>
</dbReference>
<dbReference type="GO" id="GO:0052691">
    <property type="term" value="F:UDP-arabinopyranose mutase activity"/>
    <property type="evidence" value="ECO:0007669"/>
    <property type="project" value="TreeGrafter"/>
</dbReference>
<dbReference type="InterPro" id="IPR037595">
    <property type="entry name" value="RGP_fam"/>
</dbReference>
<dbReference type="GO" id="GO:0009505">
    <property type="term" value="C:plant-type cell wall"/>
    <property type="evidence" value="ECO:0007669"/>
    <property type="project" value="TreeGrafter"/>
</dbReference>
<keyword evidence="6" id="KW-0812">Transmembrane</keyword>
<keyword evidence="6" id="KW-0472">Membrane</keyword>
<dbReference type="Gene3D" id="1.20.1110.10">
    <property type="entry name" value="Calcium-transporting ATPase, transmembrane domain"/>
    <property type="match status" value="1"/>
</dbReference>
<protein>
    <submittedName>
        <fullName evidence="7">Uncharacterized protein</fullName>
    </submittedName>
</protein>
<dbReference type="PANTHER" id="PTHR31682:SF48">
    <property type="entry name" value="UDP-ARABINOPYRANOSE MUTASE 3"/>
    <property type="match status" value="1"/>
</dbReference>
<keyword evidence="6" id="KW-1133">Transmembrane helix</keyword>
<evidence type="ECO:0000313" key="8">
    <source>
        <dbReference type="Proteomes" id="UP000243459"/>
    </source>
</evidence>
<dbReference type="Pfam" id="PF03214">
    <property type="entry name" value="RGP"/>
    <property type="match status" value="1"/>
</dbReference>
<proteinExistence type="inferred from homology"/>
<evidence type="ECO:0000256" key="3">
    <source>
        <dbReference type="ARBA" id="ARBA00023034"/>
    </source>
</evidence>